<dbReference type="GeneID" id="11516067"/>
<dbReference type="KEGG" id="ttt:THITE_160883"/>
<evidence type="ECO:0000313" key="1">
    <source>
        <dbReference type="EMBL" id="AEO67485.1"/>
    </source>
</evidence>
<organism evidence="1 2">
    <name type="scientific">Thermothielavioides terrestris (strain ATCC 38088 / NRRL 8126)</name>
    <name type="common">Thielavia terrestris</name>
    <dbReference type="NCBI Taxonomy" id="578455"/>
    <lineage>
        <taxon>Eukaryota</taxon>
        <taxon>Fungi</taxon>
        <taxon>Dikarya</taxon>
        <taxon>Ascomycota</taxon>
        <taxon>Pezizomycotina</taxon>
        <taxon>Sordariomycetes</taxon>
        <taxon>Sordariomycetidae</taxon>
        <taxon>Sordariales</taxon>
        <taxon>Chaetomiaceae</taxon>
        <taxon>Thermothielavioides</taxon>
        <taxon>Thermothielavioides terrestris</taxon>
    </lineage>
</organism>
<evidence type="ECO:0000313" key="2">
    <source>
        <dbReference type="Proteomes" id="UP000008181"/>
    </source>
</evidence>
<dbReference type="AlphaFoldDB" id="G2R5J4"/>
<protein>
    <submittedName>
        <fullName evidence="1">Uncharacterized protein</fullName>
    </submittedName>
</protein>
<dbReference type="RefSeq" id="XP_003653821.1">
    <property type="nucleotide sequence ID" value="XM_003653773.1"/>
</dbReference>
<dbReference type="eggNOG" id="ENOG502RMEB">
    <property type="taxonomic scope" value="Eukaryota"/>
</dbReference>
<dbReference type="HOGENOM" id="CLU_1435352_0_0_1"/>
<proteinExistence type="predicted"/>
<gene>
    <name evidence="1" type="ORF">THITE_160883</name>
</gene>
<reference evidence="1 2" key="1">
    <citation type="journal article" date="2011" name="Nat. Biotechnol.">
        <title>Comparative genomic analysis of the thermophilic biomass-degrading fungi Myceliophthora thermophila and Thielavia terrestris.</title>
        <authorList>
            <person name="Berka R.M."/>
            <person name="Grigoriev I.V."/>
            <person name="Otillar R."/>
            <person name="Salamov A."/>
            <person name="Grimwood J."/>
            <person name="Reid I."/>
            <person name="Ishmael N."/>
            <person name="John T."/>
            <person name="Darmond C."/>
            <person name="Moisan M.-C."/>
            <person name="Henrissat B."/>
            <person name="Coutinho P.M."/>
            <person name="Lombard V."/>
            <person name="Natvig D.O."/>
            <person name="Lindquist E."/>
            <person name="Schmutz J."/>
            <person name="Lucas S."/>
            <person name="Harris P."/>
            <person name="Powlowski J."/>
            <person name="Bellemare A."/>
            <person name="Taylor D."/>
            <person name="Butler G."/>
            <person name="de Vries R.P."/>
            <person name="Allijn I.E."/>
            <person name="van den Brink J."/>
            <person name="Ushinsky S."/>
            <person name="Storms R."/>
            <person name="Powell A.J."/>
            <person name="Paulsen I.T."/>
            <person name="Elbourne L.D.H."/>
            <person name="Baker S.E."/>
            <person name="Magnuson J."/>
            <person name="LaBoissiere S."/>
            <person name="Clutterbuck A.J."/>
            <person name="Martinez D."/>
            <person name="Wogulis M."/>
            <person name="de Leon A.L."/>
            <person name="Rey M.W."/>
            <person name="Tsang A."/>
        </authorList>
    </citation>
    <scope>NUCLEOTIDE SEQUENCE [LARGE SCALE GENOMIC DNA]</scope>
    <source>
        <strain evidence="2">ATCC 38088 / NRRL 8126</strain>
    </source>
</reference>
<accession>G2R5J4</accession>
<sequence>MNPYPTPPAPCARFDGIVHIQPSKEAAVLYAEWAANCPSTDTYIHMNLFCDASKSPEQDKGGIAVTFSQWLPGEPVNRPVIRAAWPVTPLYDRRLGEFLALSECLFVATQEILQFSNCPLLAGKTVVVRIFNDNMYNLEYLQGTRVLDQAIMTLARPVLDLIATQSVVIQKCGVSVRLEAHWIPGHEHN</sequence>
<dbReference type="OrthoDB" id="4589911at2759"/>
<keyword evidence="2" id="KW-1185">Reference proteome</keyword>
<dbReference type="EMBL" id="CP003011">
    <property type="protein sequence ID" value="AEO67485.1"/>
    <property type="molecule type" value="Genomic_DNA"/>
</dbReference>
<dbReference type="Proteomes" id="UP000008181">
    <property type="component" value="Chromosome 3"/>
</dbReference>
<name>G2R5J4_THETT</name>